<reference evidence="2" key="1">
    <citation type="journal article" date="2023" name="Science">
        <title>Genome structures resolve the early diversification of teleost fishes.</title>
        <authorList>
            <person name="Parey E."/>
            <person name="Louis A."/>
            <person name="Montfort J."/>
            <person name="Bouchez O."/>
            <person name="Roques C."/>
            <person name="Iampietro C."/>
            <person name="Lluch J."/>
            <person name="Castinel A."/>
            <person name="Donnadieu C."/>
            <person name="Desvignes T."/>
            <person name="Floi Bucao C."/>
            <person name="Jouanno E."/>
            <person name="Wen M."/>
            <person name="Mejri S."/>
            <person name="Dirks R."/>
            <person name="Jansen H."/>
            <person name="Henkel C."/>
            <person name="Chen W.J."/>
            <person name="Zahm M."/>
            <person name="Cabau C."/>
            <person name="Klopp C."/>
            <person name="Thompson A.W."/>
            <person name="Robinson-Rechavi M."/>
            <person name="Braasch I."/>
            <person name="Lecointre G."/>
            <person name="Bobe J."/>
            <person name="Postlethwait J.H."/>
            <person name="Berthelot C."/>
            <person name="Roest Crollius H."/>
            <person name="Guiguen Y."/>
        </authorList>
    </citation>
    <scope>NUCLEOTIDE SEQUENCE</scope>
    <source>
        <strain evidence="2">NC1722</strain>
    </source>
</reference>
<accession>A0AAD7SQ89</accession>
<evidence type="ECO:0000313" key="2">
    <source>
        <dbReference type="EMBL" id="KAJ8406651.1"/>
    </source>
</evidence>
<protein>
    <submittedName>
        <fullName evidence="2">Uncharacterized protein</fullName>
    </submittedName>
</protein>
<dbReference type="Proteomes" id="UP001221898">
    <property type="component" value="Unassembled WGS sequence"/>
</dbReference>
<comment type="caution">
    <text evidence="2">The sequence shown here is derived from an EMBL/GenBank/DDBJ whole genome shotgun (WGS) entry which is preliminary data.</text>
</comment>
<gene>
    <name evidence="2" type="ORF">AAFF_G00295670</name>
</gene>
<organism evidence="2 3">
    <name type="scientific">Aldrovandia affinis</name>
    <dbReference type="NCBI Taxonomy" id="143900"/>
    <lineage>
        <taxon>Eukaryota</taxon>
        <taxon>Metazoa</taxon>
        <taxon>Chordata</taxon>
        <taxon>Craniata</taxon>
        <taxon>Vertebrata</taxon>
        <taxon>Euteleostomi</taxon>
        <taxon>Actinopterygii</taxon>
        <taxon>Neopterygii</taxon>
        <taxon>Teleostei</taxon>
        <taxon>Notacanthiformes</taxon>
        <taxon>Halosauridae</taxon>
        <taxon>Aldrovandia</taxon>
    </lineage>
</organism>
<evidence type="ECO:0000313" key="3">
    <source>
        <dbReference type="Proteomes" id="UP001221898"/>
    </source>
</evidence>
<feature type="region of interest" description="Disordered" evidence="1">
    <location>
        <begin position="78"/>
        <end position="98"/>
    </location>
</feature>
<dbReference type="EMBL" id="JAINUG010000042">
    <property type="protein sequence ID" value="KAJ8406651.1"/>
    <property type="molecule type" value="Genomic_DNA"/>
</dbReference>
<name>A0AAD7SQ89_9TELE</name>
<sequence length="127" mass="13365">MVADCTLVPRFGNTNGSLHCLERVIGKTEGPTREPAFELHHGLCPCAVLYTPPPHNRGALIGEIHYCLSTALLRAGMQVRGGERSPGPPSPAPSCSAGPLCAPRQIVSRSNVPCDRGAANKRGTRAS</sequence>
<evidence type="ECO:0000256" key="1">
    <source>
        <dbReference type="SAM" id="MobiDB-lite"/>
    </source>
</evidence>
<proteinExistence type="predicted"/>
<keyword evidence="3" id="KW-1185">Reference proteome</keyword>
<dbReference type="AlphaFoldDB" id="A0AAD7SQ89"/>